<comment type="caution">
    <text evidence="1">The sequence shown here is derived from an EMBL/GenBank/DDBJ whole genome shotgun (WGS) entry which is preliminary data.</text>
</comment>
<proteinExistence type="predicted"/>
<keyword evidence="2" id="KW-1185">Reference proteome</keyword>
<accession>A0A8J3I1U4</accession>
<evidence type="ECO:0000313" key="2">
    <source>
        <dbReference type="Proteomes" id="UP000612362"/>
    </source>
</evidence>
<protein>
    <submittedName>
        <fullName evidence="1">Uncharacterized protein</fullName>
    </submittedName>
</protein>
<organism evidence="1 2">
    <name type="scientific">Ktedonospora formicarum</name>
    <dbReference type="NCBI Taxonomy" id="2778364"/>
    <lineage>
        <taxon>Bacteria</taxon>
        <taxon>Bacillati</taxon>
        <taxon>Chloroflexota</taxon>
        <taxon>Ktedonobacteria</taxon>
        <taxon>Ktedonobacterales</taxon>
        <taxon>Ktedonobacteraceae</taxon>
        <taxon>Ktedonospora</taxon>
    </lineage>
</organism>
<dbReference type="AlphaFoldDB" id="A0A8J3I1U4"/>
<dbReference type="EMBL" id="BNJF01000001">
    <property type="protein sequence ID" value="GHO44692.1"/>
    <property type="molecule type" value="Genomic_DNA"/>
</dbReference>
<dbReference type="Proteomes" id="UP000612362">
    <property type="component" value="Unassembled WGS sequence"/>
</dbReference>
<name>A0A8J3I1U4_9CHLR</name>
<gene>
    <name evidence="1" type="ORF">KSX_28550</name>
</gene>
<sequence>MIALLRGADNVLKTGKKQLTPEDLKTGLSQISGSNGFQGVSGQIAFDSHGDPVDKAVVVLHVSDEGFIRMEKDIEGRFKL</sequence>
<evidence type="ECO:0000313" key="1">
    <source>
        <dbReference type="EMBL" id="GHO44692.1"/>
    </source>
</evidence>
<reference evidence="1" key="1">
    <citation type="submission" date="2020-10" db="EMBL/GenBank/DDBJ databases">
        <title>Taxonomic study of unclassified bacteria belonging to the class Ktedonobacteria.</title>
        <authorList>
            <person name="Yabe S."/>
            <person name="Wang C.M."/>
            <person name="Zheng Y."/>
            <person name="Sakai Y."/>
            <person name="Cavaletti L."/>
            <person name="Monciardini P."/>
            <person name="Donadio S."/>
        </authorList>
    </citation>
    <scope>NUCLEOTIDE SEQUENCE</scope>
    <source>
        <strain evidence="1">SOSP1-1</strain>
    </source>
</reference>